<evidence type="ECO:0008006" key="3">
    <source>
        <dbReference type="Google" id="ProtNLM"/>
    </source>
</evidence>
<gene>
    <name evidence="1" type="ORF">ENKO_11060</name>
</gene>
<reference evidence="1" key="1">
    <citation type="submission" date="2021-04" db="EMBL/GenBank/DDBJ databases">
        <title>Difference and commonality of drug resistance evolution in various bacteria. and drug sensitivity profiles.</title>
        <authorList>
            <person name="Maeda T."/>
            <person name="Shibai A."/>
            <person name="Kawada K."/>
            <person name="Kotani H."/>
            <person name="Tarusawa Y."/>
            <person name="Tanabe K."/>
            <person name="Furusawa C."/>
        </authorList>
    </citation>
    <scope>NUCLEOTIDE SEQUENCE</scope>
    <source>
        <strain evidence="1">JCM 8580</strain>
    </source>
</reference>
<organism evidence="1 2">
    <name type="scientific">Enterobacter kobei</name>
    <dbReference type="NCBI Taxonomy" id="208224"/>
    <lineage>
        <taxon>Bacteria</taxon>
        <taxon>Pseudomonadati</taxon>
        <taxon>Pseudomonadota</taxon>
        <taxon>Gammaproteobacteria</taxon>
        <taxon>Enterobacterales</taxon>
        <taxon>Enterobacteriaceae</taxon>
        <taxon>Enterobacter</taxon>
        <taxon>Enterobacter cloacae complex</taxon>
    </lineage>
</organism>
<evidence type="ECO:0000313" key="1">
    <source>
        <dbReference type="EMBL" id="BCU54512.1"/>
    </source>
</evidence>
<accession>A0AA86IUA4</accession>
<dbReference type="Proteomes" id="UP000682928">
    <property type="component" value="Chromosome"/>
</dbReference>
<dbReference type="RefSeq" id="WP_088221579.1">
    <property type="nucleotide sequence ID" value="NZ_AP024590.1"/>
</dbReference>
<sequence length="251" mass="29209">MSLTKRYLDDIQADEEMREWITERGSLFMEEGDEEWQSLQDEYENRIDFPDDDDWDYESEITWTKKQKAYDSFHSQILDVKNNLKKGSSGIVLKMNYSFAVTLMESCLGDMLRGIILSNTHYLENAIKNVPELKNAKFSLIDFYKNDDFVTKFTLQKLAKDYSYHHIQKTVSLYENVIGEPLSKSVSALIADMKDIIDVRHDIVHRNGFTTDETEHDLSYSSVNKAINTITQFVTSIKQYTDAAEAKRIFS</sequence>
<proteinExistence type="predicted"/>
<dbReference type="EMBL" id="AP024590">
    <property type="protein sequence ID" value="BCU54512.1"/>
    <property type="molecule type" value="Genomic_DNA"/>
</dbReference>
<dbReference type="AlphaFoldDB" id="A0AA86IUA4"/>
<protein>
    <recommendedName>
        <fullName evidence="3">RiboL-PSP-HEPN domain-containing protein</fullName>
    </recommendedName>
</protein>
<name>A0AA86IUA4_9ENTR</name>
<evidence type="ECO:0000313" key="2">
    <source>
        <dbReference type="Proteomes" id="UP000682928"/>
    </source>
</evidence>